<feature type="compositionally biased region" description="Basic and acidic residues" evidence="2">
    <location>
        <begin position="226"/>
        <end position="238"/>
    </location>
</feature>
<dbReference type="PANTHER" id="PTHR48082:SF2">
    <property type="entry name" value="ATP SYNTHASE SUBUNIT ALPHA, MITOCHONDRIAL"/>
    <property type="match status" value="1"/>
</dbReference>
<dbReference type="AlphaFoldDB" id="A0A7S0CXI7"/>
<dbReference type="Pfam" id="PF00006">
    <property type="entry name" value="ATP-synt_ab"/>
    <property type="match status" value="1"/>
</dbReference>
<feature type="compositionally biased region" description="Basic and acidic residues" evidence="2">
    <location>
        <begin position="82"/>
        <end position="95"/>
    </location>
</feature>
<comment type="similarity">
    <text evidence="1">Belongs to the ATPase alpha/beta chains family.</text>
</comment>
<dbReference type="InterPro" id="IPR027417">
    <property type="entry name" value="P-loop_NTPase"/>
</dbReference>
<dbReference type="InterPro" id="IPR000194">
    <property type="entry name" value="ATPase_F1/V1/A1_a/bsu_nucl-bd"/>
</dbReference>
<dbReference type="InterPro" id="IPR005294">
    <property type="entry name" value="ATP_synth_F1_asu"/>
</dbReference>
<dbReference type="GO" id="GO:0005524">
    <property type="term" value="F:ATP binding"/>
    <property type="evidence" value="ECO:0007669"/>
    <property type="project" value="InterPro"/>
</dbReference>
<reference evidence="4" key="1">
    <citation type="submission" date="2021-01" db="EMBL/GenBank/DDBJ databases">
        <authorList>
            <person name="Corre E."/>
            <person name="Pelletier E."/>
            <person name="Niang G."/>
            <person name="Scheremetjew M."/>
            <person name="Finn R."/>
            <person name="Kale V."/>
            <person name="Holt S."/>
            <person name="Cochrane G."/>
            <person name="Meng A."/>
            <person name="Brown T."/>
            <person name="Cohen L."/>
        </authorList>
    </citation>
    <scope>NUCLEOTIDE SEQUENCE</scope>
    <source>
        <strain evidence="4">CCAC1681</strain>
    </source>
</reference>
<evidence type="ECO:0000256" key="1">
    <source>
        <dbReference type="ARBA" id="ARBA00008936"/>
    </source>
</evidence>
<dbReference type="InterPro" id="IPR038376">
    <property type="entry name" value="ATP_synth_asu_C_sf"/>
</dbReference>
<dbReference type="SUPFAM" id="SSF52540">
    <property type="entry name" value="P-loop containing nucleoside triphosphate hydrolases"/>
    <property type="match status" value="1"/>
</dbReference>
<proteinExistence type="inferred from homology"/>
<gene>
    <name evidence="4" type="ORF">MSP1401_LOCUS4243</name>
</gene>
<evidence type="ECO:0000256" key="2">
    <source>
        <dbReference type="SAM" id="MobiDB-lite"/>
    </source>
</evidence>
<dbReference type="Gene3D" id="3.40.50.300">
    <property type="entry name" value="P-loop containing nucleotide triphosphate hydrolases"/>
    <property type="match status" value="1"/>
</dbReference>
<dbReference type="GO" id="GO:0043531">
    <property type="term" value="F:ADP binding"/>
    <property type="evidence" value="ECO:0007669"/>
    <property type="project" value="TreeGrafter"/>
</dbReference>
<evidence type="ECO:0000313" key="4">
    <source>
        <dbReference type="EMBL" id="CAD8436628.1"/>
    </source>
</evidence>
<dbReference type="PANTHER" id="PTHR48082">
    <property type="entry name" value="ATP SYNTHASE SUBUNIT ALPHA, MITOCHONDRIAL"/>
    <property type="match status" value="1"/>
</dbReference>
<dbReference type="Gene3D" id="1.20.150.20">
    <property type="entry name" value="ATP synthase alpha/beta chain, C-terminal domain"/>
    <property type="match status" value="1"/>
</dbReference>
<sequence>MSPASVFASTARRSARLFTAAAHLAHRPPAGAACASRAAGIHPPVCRARAFAHPGSHASARGLHVSRVRAVADPAVPEPSEAETRAEADEDETRRAGVVHSVEGSLAILEGIGGDIKPGTLLAIGDAGATGVLLSHREPKSFALLYVGGDGATPGAPRLASDESITKPGDAVVVRRSARFHMPPESDVVNRRIGPLGEPLDGGSVPGEADGKFRDAASATGSGSELFREPPSVEDRKPITTPLVTGVKPIDILTPVGRGQCMLLTGEVGTNLSELGLNAVVAQAKVLGQEGKQSGKNASVRCVYGAVGAAAFDSGANAFAQLKEQGAVDFTVVSCAPDASLAERYAATCAAFAVAEGARGEGKDVLLVLDDFTGLVGFSRDMARLSPQLEMAEDDSEDAPSAEQMVEYEGMIINALLAERRRFLGMTLQRVARLNDKLGGGSLTLLGVMYHEAGAYRGKRASEKNSGTVGEAADDDGDATVVVPALPAGFDDMPEATRKKIEAVIEERKRLAEAAKASRAEKDAALSAAPENDFTQPRPLVEEFMSITDGQVFVESFSRDKGWGVSVKDSVSRVGSPGAAGPLTSLNVLQLRLDVMQADDMSVFGGDGAEKDGMRSRSSAIRGFLRQAPGSAAKLSQQTVGLYALQRTKEMSNVNAEEAAAFVAAAVAKAEKEIPEVMRDIDAHPSKKLSAEAQEKLAGLF</sequence>
<evidence type="ECO:0000259" key="3">
    <source>
        <dbReference type="Pfam" id="PF00006"/>
    </source>
</evidence>
<dbReference type="GO" id="GO:0046933">
    <property type="term" value="F:proton-transporting ATP synthase activity, rotational mechanism"/>
    <property type="evidence" value="ECO:0007669"/>
    <property type="project" value="InterPro"/>
</dbReference>
<name>A0A7S0CXI7_MICPS</name>
<dbReference type="EMBL" id="HBEN01005188">
    <property type="protein sequence ID" value="CAD8436628.1"/>
    <property type="molecule type" value="Transcribed_RNA"/>
</dbReference>
<dbReference type="GO" id="GO:0045259">
    <property type="term" value="C:proton-transporting ATP synthase complex"/>
    <property type="evidence" value="ECO:0007669"/>
    <property type="project" value="InterPro"/>
</dbReference>
<organism evidence="4">
    <name type="scientific">Micromonas pusilla</name>
    <name type="common">Picoplanktonic green alga</name>
    <name type="synonym">Chromulina pusilla</name>
    <dbReference type="NCBI Taxonomy" id="38833"/>
    <lineage>
        <taxon>Eukaryota</taxon>
        <taxon>Viridiplantae</taxon>
        <taxon>Chlorophyta</taxon>
        <taxon>Mamiellophyceae</taxon>
        <taxon>Mamiellales</taxon>
        <taxon>Mamiellaceae</taxon>
        <taxon>Micromonas</taxon>
    </lineage>
</organism>
<feature type="domain" description="ATPase F1/V1/A1 complex alpha/beta subunit nucleotide-binding" evidence="3">
    <location>
        <begin position="246"/>
        <end position="385"/>
    </location>
</feature>
<feature type="region of interest" description="Disordered" evidence="2">
    <location>
        <begin position="73"/>
        <end position="97"/>
    </location>
</feature>
<accession>A0A7S0CXI7</accession>
<protein>
    <recommendedName>
        <fullName evidence="3">ATPase F1/V1/A1 complex alpha/beta subunit nucleotide-binding domain-containing protein</fullName>
    </recommendedName>
</protein>
<feature type="region of interest" description="Disordered" evidence="2">
    <location>
        <begin position="187"/>
        <end position="239"/>
    </location>
</feature>